<keyword evidence="7" id="KW-1185">Reference proteome</keyword>
<dbReference type="SMART" id="SM00354">
    <property type="entry name" value="HTH_LACI"/>
    <property type="match status" value="1"/>
</dbReference>
<reference evidence="6 7" key="1">
    <citation type="submission" date="2020-09" db="EMBL/GenBank/DDBJ databases">
        <title>Roseomonas.</title>
        <authorList>
            <person name="Zhu W."/>
        </authorList>
    </citation>
    <scope>NUCLEOTIDE SEQUENCE [LARGE SCALE GENOMIC DNA]</scope>
    <source>
        <strain evidence="6 7">1311</strain>
    </source>
</reference>
<dbReference type="CDD" id="cd06278">
    <property type="entry name" value="PBP1_LacI-like"/>
    <property type="match status" value="1"/>
</dbReference>
<evidence type="ECO:0000313" key="6">
    <source>
        <dbReference type="EMBL" id="MBO1074722.1"/>
    </source>
</evidence>
<dbReference type="InterPro" id="IPR010982">
    <property type="entry name" value="Lambda_DNA-bd_dom_sf"/>
</dbReference>
<sequence>MNDVPPPAAFRQRATIVTLSRLAGVAPSTISRALKGDTRISAETRARIATLAQELGYTPNALARTLSSGRSGLIGLVLGPSTHPIYTEILHETVAQAGERGMRMLMIHAGAGPIEDKTAEALLQYKVDGCLITSAELSSRAAHICSANGVPVVMVNRVAREHSSAVACDNRAGGGELAALLIAHGHRRFGLVNTSNRTSTALEREQGFVEHLEKAGQKLMLRLDGQSTYDGGFEAGRQIVALPARRRPDAIFAVSDIIGMGVLDALRLGGVRVPQDISVVAFDDIPQAAWPIYDLTTVAQPLGAMVRRGLDLLAARMTDPGLPDETVTLRGKLIVRGSVRVIDRNSVPIA</sequence>
<dbReference type="Gene3D" id="3.40.50.2300">
    <property type="match status" value="2"/>
</dbReference>
<feature type="domain" description="HTH lacI-type" evidence="4">
    <location>
        <begin position="14"/>
        <end position="68"/>
    </location>
</feature>
<dbReference type="SUPFAM" id="SSF53822">
    <property type="entry name" value="Periplasmic binding protein-like I"/>
    <property type="match status" value="1"/>
</dbReference>
<dbReference type="PROSITE" id="PS50932">
    <property type="entry name" value="HTH_LACI_2"/>
    <property type="match status" value="1"/>
</dbReference>
<protein>
    <submittedName>
        <fullName evidence="6">LacI family DNA-binding transcriptional regulator</fullName>
    </submittedName>
</protein>
<name>A0ABS3KB81_9PROT</name>
<dbReference type="InterPro" id="IPR046335">
    <property type="entry name" value="LacI/GalR-like_sensor"/>
</dbReference>
<evidence type="ECO:0000259" key="5">
    <source>
        <dbReference type="PROSITE" id="PS50943"/>
    </source>
</evidence>
<comment type="caution">
    <text evidence="6">The sequence shown here is derived from an EMBL/GenBank/DDBJ whole genome shotgun (WGS) entry which is preliminary data.</text>
</comment>
<dbReference type="Pfam" id="PF00356">
    <property type="entry name" value="LacI"/>
    <property type="match status" value="1"/>
</dbReference>
<organism evidence="6 7">
    <name type="scientific">Roseomonas marmotae</name>
    <dbReference type="NCBI Taxonomy" id="2768161"/>
    <lineage>
        <taxon>Bacteria</taxon>
        <taxon>Pseudomonadati</taxon>
        <taxon>Pseudomonadota</taxon>
        <taxon>Alphaproteobacteria</taxon>
        <taxon>Acetobacterales</taxon>
        <taxon>Roseomonadaceae</taxon>
        <taxon>Roseomonas</taxon>
    </lineage>
</organism>
<evidence type="ECO:0000256" key="1">
    <source>
        <dbReference type="ARBA" id="ARBA00023015"/>
    </source>
</evidence>
<gene>
    <name evidence="6" type="ORF">IAI60_08880</name>
</gene>
<keyword evidence="3" id="KW-0804">Transcription</keyword>
<dbReference type="GO" id="GO:0003677">
    <property type="term" value="F:DNA binding"/>
    <property type="evidence" value="ECO:0007669"/>
    <property type="project" value="UniProtKB-KW"/>
</dbReference>
<dbReference type="InterPro" id="IPR001387">
    <property type="entry name" value="Cro/C1-type_HTH"/>
</dbReference>
<dbReference type="InterPro" id="IPR000843">
    <property type="entry name" value="HTH_LacI"/>
</dbReference>
<dbReference type="PANTHER" id="PTHR30146">
    <property type="entry name" value="LACI-RELATED TRANSCRIPTIONAL REPRESSOR"/>
    <property type="match status" value="1"/>
</dbReference>
<dbReference type="PANTHER" id="PTHR30146:SF109">
    <property type="entry name" value="HTH-TYPE TRANSCRIPTIONAL REGULATOR GALS"/>
    <property type="match status" value="1"/>
</dbReference>
<dbReference type="SUPFAM" id="SSF47413">
    <property type="entry name" value="lambda repressor-like DNA-binding domains"/>
    <property type="match status" value="1"/>
</dbReference>
<evidence type="ECO:0000259" key="4">
    <source>
        <dbReference type="PROSITE" id="PS50932"/>
    </source>
</evidence>
<keyword evidence="1" id="KW-0805">Transcription regulation</keyword>
<feature type="domain" description="HTH cro/C1-type" evidence="5">
    <location>
        <begin position="19"/>
        <end position="62"/>
    </location>
</feature>
<dbReference type="Pfam" id="PF13377">
    <property type="entry name" value="Peripla_BP_3"/>
    <property type="match status" value="1"/>
</dbReference>
<dbReference type="Gene3D" id="1.10.260.40">
    <property type="entry name" value="lambda repressor-like DNA-binding domains"/>
    <property type="match status" value="1"/>
</dbReference>
<evidence type="ECO:0000256" key="3">
    <source>
        <dbReference type="ARBA" id="ARBA00023163"/>
    </source>
</evidence>
<dbReference type="EMBL" id="JACTNF010000008">
    <property type="protein sequence ID" value="MBO1074722.1"/>
    <property type="molecule type" value="Genomic_DNA"/>
</dbReference>
<evidence type="ECO:0000313" key="7">
    <source>
        <dbReference type="Proteomes" id="UP001518990"/>
    </source>
</evidence>
<proteinExistence type="predicted"/>
<dbReference type="Proteomes" id="UP001518990">
    <property type="component" value="Unassembled WGS sequence"/>
</dbReference>
<dbReference type="CDD" id="cd01392">
    <property type="entry name" value="HTH_LacI"/>
    <property type="match status" value="1"/>
</dbReference>
<dbReference type="InterPro" id="IPR028082">
    <property type="entry name" value="Peripla_BP_I"/>
</dbReference>
<accession>A0ABS3KB81</accession>
<dbReference type="PROSITE" id="PS50943">
    <property type="entry name" value="HTH_CROC1"/>
    <property type="match status" value="1"/>
</dbReference>
<keyword evidence="2 6" id="KW-0238">DNA-binding</keyword>
<evidence type="ECO:0000256" key="2">
    <source>
        <dbReference type="ARBA" id="ARBA00023125"/>
    </source>
</evidence>
<dbReference type="RefSeq" id="WP_207446477.1">
    <property type="nucleotide sequence ID" value="NZ_CP061091.1"/>
</dbReference>